<organism evidence="4 5">
    <name type="scientific">Fomitopsis schrenkii</name>
    <name type="common">Brown rot fungus</name>
    <dbReference type="NCBI Taxonomy" id="2126942"/>
    <lineage>
        <taxon>Eukaryota</taxon>
        <taxon>Fungi</taxon>
        <taxon>Dikarya</taxon>
        <taxon>Basidiomycota</taxon>
        <taxon>Agaricomycotina</taxon>
        <taxon>Agaricomycetes</taxon>
        <taxon>Polyporales</taxon>
        <taxon>Fomitopsis</taxon>
    </lineage>
</organism>
<dbReference type="GO" id="GO:0005634">
    <property type="term" value="C:nucleus"/>
    <property type="evidence" value="ECO:0007669"/>
    <property type="project" value="TreeGrafter"/>
</dbReference>
<protein>
    <submittedName>
        <fullName evidence="4">Uncharacterized protein</fullName>
    </submittedName>
</protein>
<dbReference type="PRINTS" id="PR00320">
    <property type="entry name" value="GPROTEINBRPT"/>
</dbReference>
<evidence type="ECO:0000313" key="4">
    <source>
        <dbReference type="EMBL" id="EPT00891.1"/>
    </source>
</evidence>
<dbReference type="InterPro" id="IPR036322">
    <property type="entry name" value="WD40_repeat_dom_sf"/>
</dbReference>
<dbReference type="Proteomes" id="UP000015241">
    <property type="component" value="Unassembled WGS sequence"/>
</dbReference>
<keyword evidence="2" id="KW-0677">Repeat</keyword>
<sequence>MSSSAFVDSLAFLHAHDCSEPHSDAIWGALWTHTDAVLTASADGTIKQWDAASGQLSRAQPAHTHGLVSLDVNPTGTRALYNSLEGLTTLWSLESGEVEGTFESYARSGDEQVEPSWSVSLSPDAQTYASTGGSGNVTLHSATRESFGERRATLVSGRNKFGMFCKYSPDGKRVAMSSETGQIYLFDVASSSLASTYTSHAMAVRSLAWSPDSNVLISASEDKRLVVHDVRLSPSGKPGSGAVATFSGHSSWVLSVDISPDSRFALSGSADKSVKVWDLSARAAVSTTQETGEVWSVSWRPRPAANNAAGAFVTGGEDGIARWYRAAGAA</sequence>
<dbReference type="PROSITE" id="PS00678">
    <property type="entry name" value="WD_REPEATS_1"/>
    <property type="match status" value="1"/>
</dbReference>
<dbReference type="GO" id="GO:0032991">
    <property type="term" value="C:protein-containing complex"/>
    <property type="evidence" value="ECO:0007669"/>
    <property type="project" value="UniProtKB-ARBA"/>
</dbReference>
<dbReference type="PROSITE" id="PS50082">
    <property type="entry name" value="WD_REPEATS_2"/>
    <property type="match status" value="3"/>
</dbReference>
<evidence type="ECO:0000256" key="3">
    <source>
        <dbReference type="PROSITE-ProRule" id="PRU00221"/>
    </source>
</evidence>
<dbReference type="SMART" id="SM00320">
    <property type="entry name" value="WD40"/>
    <property type="match status" value="7"/>
</dbReference>
<keyword evidence="1 3" id="KW-0853">WD repeat</keyword>
<keyword evidence="5" id="KW-1185">Reference proteome</keyword>
<accession>S8FHK0</accession>
<dbReference type="Gene3D" id="2.130.10.10">
    <property type="entry name" value="YVTN repeat-like/Quinoprotein amine dehydrogenase"/>
    <property type="match status" value="1"/>
</dbReference>
<reference evidence="4 5" key="1">
    <citation type="journal article" date="2012" name="Science">
        <title>The Paleozoic origin of enzymatic lignin decomposition reconstructed from 31 fungal genomes.</title>
        <authorList>
            <person name="Floudas D."/>
            <person name="Binder M."/>
            <person name="Riley R."/>
            <person name="Barry K."/>
            <person name="Blanchette R.A."/>
            <person name="Henrissat B."/>
            <person name="Martinez A.T."/>
            <person name="Otillar R."/>
            <person name="Spatafora J.W."/>
            <person name="Yadav J.S."/>
            <person name="Aerts A."/>
            <person name="Benoit I."/>
            <person name="Boyd A."/>
            <person name="Carlson A."/>
            <person name="Copeland A."/>
            <person name="Coutinho P.M."/>
            <person name="de Vries R.P."/>
            <person name="Ferreira P."/>
            <person name="Findley K."/>
            <person name="Foster B."/>
            <person name="Gaskell J."/>
            <person name="Glotzer D."/>
            <person name="Gorecki P."/>
            <person name="Heitman J."/>
            <person name="Hesse C."/>
            <person name="Hori C."/>
            <person name="Igarashi K."/>
            <person name="Jurgens J.A."/>
            <person name="Kallen N."/>
            <person name="Kersten P."/>
            <person name="Kohler A."/>
            <person name="Kuees U."/>
            <person name="Kumar T.K.A."/>
            <person name="Kuo A."/>
            <person name="LaButti K."/>
            <person name="Larrondo L.F."/>
            <person name="Lindquist E."/>
            <person name="Ling A."/>
            <person name="Lombard V."/>
            <person name="Lucas S."/>
            <person name="Lundell T."/>
            <person name="Martin R."/>
            <person name="McLaughlin D.J."/>
            <person name="Morgenstern I."/>
            <person name="Morin E."/>
            <person name="Murat C."/>
            <person name="Nagy L.G."/>
            <person name="Nolan M."/>
            <person name="Ohm R.A."/>
            <person name="Patyshakuliyeva A."/>
            <person name="Rokas A."/>
            <person name="Ruiz-Duenas F.J."/>
            <person name="Sabat G."/>
            <person name="Salamov A."/>
            <person name="Samejima M."/>
            <person name="Schmutz J."/>
            <person name="Slot J.C."/>
            <person name="St John F."/>
            <person name="Stenlid J."/>
            <person name="Sun H."/>
            <person name="Sun S."/>
            <person name="Syed K."/>
            <person name="Tsang A."/>
            <person name="Wiebenga A."/>
            <person name="Young D."/>
            <person name="Pisabarro A."/>
            <person name="Eastwood D.C."/>
            <person name="Martin F."/>
            <person name="Cullen D."/>
            <person name="Grigoriev I.V."/>
            <person name="Hibbett D.S."/>
        </authorList>
    </citation>
    <scope>NUCLEOTIDE SEQUENCE</scope>
    <source>
        <strain evidence="5">FP-58527</strain>
    </source>
</reference>
<dbReference type="PANTHER" id="PTHR44090:SF1">
    <property type="entry name" value="SUPERKILLER COMPLEX PROTEIN 8"/>
    <property type="match status" value="1"/>
</dbReference>
<evidence type="ECO:0000256" key="1">
    <source>
        <dbReference type="ARBA" id="ARBA00022574"/>
    </source>
</evidence>
<dbReference type="InterPro" id="IPR020472">
    <property type="entry name" value="WD40_PAC1"/>
</dbReference>
<evidence type="ECO:0000313" key="5">
    <source>
        <dbReference type="Proteomes" id="UP000015241"/>
    </source>
</evidence>
<dbReference type="STRING" id="743788.S8FHK0"/>
<dbReference type="SUPFAM" id="SSF50978">
    <property type="entry name" value="WD40 repeat-like"/>
    <property type="match status" value="1"/>
</dbReference>
<proteinExistence type="predicted"/>
<evidence type="ECO:0000256" key="2">
    <source>
        <dbReference type="ARBA" id="ARBA00022737"/>
    </source>
</evidence>
<dbReference type="PROSITE" id="PS50294">
    <property type="entry name" value="WD_REPEATS_REGION"/>
    <property type="match status" value="2"/>
</dbReference>
<name>S8FHK0_FOMSC</name>
<feature type="repeat" description="WD" evidence="3">
    <location>
        <begin position="246"/>
        <end position="287"/>
    </location>
</feature>
<feature type="repeat" description="WD" evidence="3">
    <location>
        <begin position="19"/>
        <end position="59"/>
    </location>
</feature>
<dbReference type="eggNOG" id="KOG4155">
    <property type="taxonomic scope" value="Eukaryota"/>
</dbReference>
<dbReference type="InterPro" id="IPR019775">
    <property type="entry name" value="WD40_repeat_CS"/>
</dbReference>
<dbReference type="InterPro" id="IPR015943">
    <property type="entry name" value="WD40/YVTN_repeat-like_dom_sf"/>
</dbReference>
<dbReference type="InterPro" id="IPR001680">
    <property type="entry name" value="WD40_rpt"/>
</dbReference>
<feature type="repeat" description="WD" evidence="3">
    <location>
        <begin position="197"/>
        <end position="231"/>
    </location>
</feature>
<gene>
    <name evidence="4" type="ORF">FOMPIDRAFT_1036622</name>
</gene>
<dbReference type="OrthoDB" id="538223at2759"/>
<dbReference type="CDD" id="cd00200">
    <property type="entry name" value="WD40"/>
    <property type="match status" value="1"/>
</dbReference>
<dbReference type="EMBL" id="KE504146">
    <property type="protein sequence ID" value="EPT00891.1"/>
    <property type="molecule type" value="Genomic_DNA"/>
</dbReference>
<dbReference type="FunCoup" id="S8FHK0">
    <property type="interactions" value="190"/>
</dbReference>
<dbReference type="Pfam" id="PF00400">
    <property type="entry name" value="WD40"/>
    <property type="match status" value="3"/>
</dbReference>
<dbReference type="HOGENOM" id="CLU_000288_57_11_1"/>
<dbReference type="AlphaFoldDB" id="S8FHK0"/>
<dbReference type="InterPro" id="IPR051510">
    <property type="entry name" value="SKI8"/>
</dbReference>
<dbReference type="InParanoid" id="S8FHK0"/>
<dbReference type="PANTHER" id="PTHR44090">
    <property type="entry name" value="WD REPEAT-CONTAINING PROTEIN 61"/>
    <property type="match status" value="1"/>
</dbReference>